<comment type="caution">
    <text evidence="2">The sequence shown here is derived from an EMBL/GenBank/DDBJ whole genome shotgun (WGS) entry which is preliminary data.</text>
</comment>
<feature type="compositionally biased region" description="Polar residues" evidence="1">
    <location>
        <begin position="302"/>
        <end position="316"/>
    </location>
</feature>
<evidence type="ECO:0000313" key="2">
    <source>
        <dbReference type="EMBL" id="KAG5164524.1"/>
    </source>
</evidence>
<dbReference type="PANTHER" id="PTHR31138:SF1">
    <property type="entry name" value="PDZ DOMAIN-CONTAINING PROTEIN"/>
    <property type="match status" value="1"/>
</dbReference>
<name>A0A8H8CH18_PSICU</name>
<proteinExistence type="predicted"/>
<feature type="compositionally biased region" description="Pro residues" evidence="1">
    <location>
        <begin position="263"/>
        <end position="273"/>
    </location>
</feature>
<accession>A0A8H8CH18</accession>
<feature type="region of interest" description="Disordered" evidence="1">
    <location>
        <begin position="1002"/>
        <end position="1043"/>
    </location>
</feature>
<dbReference type="EMBL" id="JAFIQS010000011">
    <property type="protein sequence ID" value="KAG5164524.1"/>
    <property type="molecule type" value="Genomic_DNA"/>
</dbReference>
<feature type="compositionally biased region" description="Basic and acidic residues" evidence="1">
    <location>
        <begin position="1015"/>
        <end position="1043"/>
    </location>
</feature>
<feature type="compositionally biased region" description="Polar residues" evidence="1">
    <location>
        <begin position="881"/>
        <end position="891"/>
    </location>
</feature>
<sequence length="1043" mass="113023">MPRKAERAILGENDQLAFDASTFFSAVRTLAQISVTSPAFRLVLNDLLGIVRDIVAHAAADVGRAALQVQDAARGVEEQARRGNDIIGKGPDGELKMDTTIKDKGKEVANNLKSTAVDVKKEWVLSRVQQDRASRSAMRAILILVRKYAEKVVVSSEVISSTFEGVATEAKDAIKETEAPTYPPQPYPQSQSTKPTVDVKSDEILRDLKEVAQRVAQGHSLDGLFTAFGHVIRDLNDVPEIIATESQNTLNKKASSSSSTPEPQSPTPQPLGVPAPTTGSRKKNKKARKKQRAALQQALSSPAISPSQSQDETPSTPVEEEKHGISNPNPFRVYIGRLGAYLDRAIDEPGWAASADGANALEALFDEGAELVSVVGDSVINVAEDVAIEPSGTTGDSPQHNLSHEEKAKRRFKHDIVALSNEIEAYISSLENDKTTMGLVRAFEALGGDFSSLVSQGAQQSRRTLMQSLAGMRGWTAWVGWAIPRLLRMLPTSAIPVPSIEAKTDTMEVALQALFVQGIAKGTLDHEPVESSLVPDEVVLREWTEVKIDMAEENDDGESLSGTTLHPGVQTTSRLRLHMDGVRARVEGMGYYFKYKGGIVGYEDEGVISVDVGMGTPHGGLGVDIEVEIEMDNDDSSAGFDAAESASTKSLYATSSSSSLANFAHSSDSSHRPDVPEIVIQDEETGESKPVDEPANLDVQTAVAPVGAAVGHQRDVMRDRGLYRSAEPLFRVVDISAAVRGLRFRLDQSRHWILNKLVLQPLAGPVIARIVKQAVEEKIRSSLDVLALSLGEVARDAKIKGETRRRDRYRERIAQGEGIVSKDSVMAGLGLTKHELEDEVAAADGFADILSDWWSAVLHTGPAALKRMSQSDSTRDEGNQHIETSTSTEATSKGLIFTSTTTTTTTTTEEPRGIPAMVYHPATNSMERVDMTMDAVDGAYVPHEAEREEEETVQIAVGAGAQLFPGKAGPYDGSSGEHSGEDERRGFVQDVKDTTNKVVDTAVQGASEGLNTVQRAEERWEDRSKKEHKTGKERTWKSKAFDF</sequence>
<protein>
    <submittedName>
        <fullName evidence="2">Uncharacterized protein</fullName>
    </submittedName>
</protein>
<feature type="region of interest" description="Disordered" evidence="1">
    <location>
        <begin position="868"/>
        <end position="893"/>
    </location>
</feature>
<dbReference type="OrthoDB" id="5407957at2759"/>
<gene>
    <name evidence="2" type="ORF">JR316_010159</name>
</gene>
<feature type="region of interest" description="Disordered" evidence="1">
    <location>
        <begin position="247"/>
        <end position="329"/>
    </location>
</feature>
<feature type="compositionally biased region" description="Basic residues" evidence="1">
    <location>
        <begin position="280"/>
        <end position="292"/>
    </location>
</feature>
<dbReference type="PANTHER" id="PTHR31138">
    <property type="entry name" value="CHROMOSOME 19, WHOLE GENOME SHOTGUN SEQUENCE"/>
    <property type="match status" value="1"/>
</dbReference>
<organism evidence="2">
    <name type="scientific">Psilocybe cubensis</name>
    <name type="common">Psychedelic mushroom</name>
    <name type="synonym">Stropharia cubensis</name>
    <dbReference type="NCBI Taxonomy" id="181762"/>
    <lineage>
        <taxon>Eukaryota</taxon>
        <taxon>Fungi</taxon>
        <taxon>Dikarya</taxon>
        <taxon>Basidiomycota</taxon>
        <taxon>Agaricomycotina</taxon>
        <taxon>Agaricomycetes</taxon>
        <taxon>Agaricomycetidae</taxon>
        <taxon>Agaricales</taxon>
        <taxon>Agaricineae</taxon>
        <taxon>Strophariaceae</taxon>
        <taxon>Psilocybe</taxon>
    </lineage>
</organism>
<feature type="region of interest" description="Disordered" evidence="1">
    <location>
        <begin position="177"/>
        <end position="198"/>
    </location>
</feature>
<evidence type="ECO:0000256" key="1">
    <source>
        <dbReference type="SAM" id="MobiDB-lite"/>
    </source>
</evidence>
<reference evidence="2" key="1">
    <citation type="submission" date="2021-02" db="EMBL/GenBank/DDBJ databases">
        <title>Psilocybe cubensis genome.</title>
        <authorList>
            <person name="Mckernan K.J."/>
            <person name="Crawford S."/>
            <person name="Trippe A."/>
            <person name="Kane L.T."/>
            <person name="Mclaughlin S."/>
        </authorList>
    </citation>
    <scope>NUCLEOTIDE SEQUENCE [LARGE SCALE GENOMIC DNA]</scope>
    <source>
        <strain evidence="2">MGC-MH-2018</strain>
    </source>
</reference>
<dbReference type="AlphaFoldDB" id="A0A8H8CH18"/>